<feature type="compositionally biased region" description="Polar residues" evidence="9">
    <location>
        <begin position="17"/>
        <end position="34"/>
    </location>
</feature>
<name>A0A0D2VME3_CAPO3</name>
<evidence type="ECO:0000256" key="4">
    <source>
        <dbReference type="ARBA" id="ARBA00022448"/>
    </source>
</evidence>
<dbReference type="InParanoid" id="A0A0D2VME3"/>
<dbReference type="GO" id="GO:0000139">
    <property type="term" value="C:Golgi membrane"/>
    <property type="evidence" value="ECO:0007669"/>
    <property type="project" value="UniProtKB-SubCell"/>
</dbReference>
<dbReference type="EMBL" id="KE346362">
    <property type="protein sequence ID" value="KJE91327.1"/>
    <property type="molecule type" value="Genomic_DNA"/>
</dbReference>
<evidence type="ECO:0000256" key="9">
    <source>
        <dbReference type="SAM" id="MobiDB-lite"/>
    </source>
</evidence>
<dbReference type="GO" id="GO:0017119">
    <property type="term" value="C:Golgi transport complex"/>
    <property type="evidence" value="ECO:0007669"/>
    <property type="project" value="InterPro"/>
</dbReference>
<dbReference type="PhylomeDB" id="A0A0D2VME3"/>
<evidence type="ECO:0000256" key="3">
    <source>
        <dbReference type="ARBA" id="ARBA00020983"/>
    </source>
</evidence>
<sequence length="683" mass="72283">MSGAAAIIHALTAVPSAHSNGNGAPSTPLAMQSPTAGAGSAAVTGGASSDAVVPAWATDPECAAYVDELTAFSVEQLQRQPLLLATQRRDLIAQTQSLAVKNYKAFIQTAECSRTVSSNFDYIETRLGNLIDTLPRFTEACERFVEASKEIAVRRKEVSLTLDQHAQLVDILELPQLMDTCVRNGYYDEALEVDAYVQRFVRRHRDIKLVMSIADEVARSKELLLSQLLSQLRGALQLPACLRVVGYLRRLGTYSESDLRATFLEARDHFLHASLPEIKSPNTDLSRYVDACRVHLFDIITQYRAIFTDDWQQLQQQQQQQQQQQLSSSPNIVPASPRPGFGNLPTFLPLSITDPLTQQQLQLFIQKQQQRHQHQQGRLLLGWVVERVASFVATLEANLAAVSDGATVASLLGQCMYFGMSLGRVGIDFRTLLVPLFEHRALELFAGQVATATAKFAETMSSCSAAVAAVQTQPGQPVVYAGAAGSGAGLAGANAGATAAAATLVPPSALMEFPAVALLANGFTAAFNELRHCAPLSIATSVHNLVQISVQEASKTVSTLVADAAAGGDPREQQALAAITAAMQQGLVPYVTRCLVAVYPDLKGLRGFPSHTVGSVVAGGATAGGAIASGTIASGAIASGAEVAAVAPTLATPHAAVSALELTTPHANGLALDSTMTPVQPSD</sequence>
<dbReference type="RefSeq" id="XP_004349229.2">
    <property type="nucleotide sequence ID" value="XM_004349179.2"/>
</dbReference>
<keyword evidence="5" id="KW-0653">Protein transport</keyword>
<dbReference type="SUPFAM" id="SSF74788">
    <property type="entry name" value="Cullin repeat-like"/>
    <property type="match status" value="1"/>
</dbReference>
<evidence type="ECO:0000256" key="5">
    <source>
        <dbReference type="ARBA" id="ARBA00022927"/>
    </source>
</evidence>
<comment type="subcellular location">
    <subcellularLocation>
        <location evidence="1">Golgi apparatus membrane</location>
        <topology evidence="1">Peripheral membrane protein</topology>
    </subcellularLocation>
</comment>
<dbReference type="InterPro" id="IPR016159">
    <property type="entry name" value="Cullin_repeat-like_dom_sf"/>
</dbReference>
<keyword evidence="6" id="KW-0333">Golgi apparatus</keyword>
<evidence type="ECO:0000256" key="8">
    <source>
        <dbReference type="ARBA" id="ARBA00031347"/>
    </source>
</evidence>
<dbReference type="OrthoDB" id="1661054at2759"/>
<dbReference type="AlphaFoldDB" id="A0A0D2VME3"/>
<dbReference type="Pfam" id="PF04124">
    <property type="entry name" value="Dor1"/>
    <property type="match status" value="1"/>
</dbReference>
<dbReference type="InterPro" id="IPR007255">
    <property type="entry name" value="COG8"/>
</dbReference>
<dbReference type="Proteomes" id="UP000008743">
    <property type="component" value="Unassembled WGS sequence"/>
</dbReference>
<dbReference type="PANTHER" id="PTHR21311:SF0">
    <property type="entry name" value="CONSERVED OLIGOMERIC GOLGI COMPLEX SUBUNIT 8"/>
    <property type="match status" value="1"/>
</dbReference>
<dbReference type="STRING" id="595528.A0A0D2VME3"/>
<protein>
    <recommendedName>
        <fullName evidence="3">Conserved oligomeric Golgi complex subunit 8</fullName>
    </recommendedName>
    <alternativeName>
        <fullName evidence="8">Component of oligomeric Golgi complex 8</fullName>
    </alternativeName>
</protein>
<dbReference type="GO" id="GO:0015031">
    <property type="term" value="P:protein transport"/>
    <property type="evidence" value="ECO:0007669"/>
    <property type="project" value="UniProtKB-KW"/>
</dbReference>
<dbReference type="FunCoup" id="A0A0D2VME3">
    <property type="interactions" value="36"/>
</dbReference>
<feature type="region of interest" description="Disordered" evidence="9">
    <location>
        <begin position="17"/>
        <end position="43"/>
    </location>
</feature>
<evidence type="ECO:0000256" key="6">
    <source>
        <dbReference type="ARBA" id="ARBA00023034"/>
    </source>
</evidence>
<evidence type="ECO:0000256" key="7">
    <source>
        <dbReference type="ARBA" id="ARBA00023136"/>
    </source>
</evidence>
<evidence type="ECO:0000313" key="10">
    <source>
        <dbReference type="EMBL" id="KJE91327.1"/>
    </source>
</evidence>
<comment type="similarity">
    <text evidence="2">Belongs to the COG8 family.</text>
</comment>
<dbReference type="GO" id="GO:0006891">
    <property type="term" value="P:intra-Golgi vesicle-mediated transport"/>
    <property type="evidence" value="ECO:0007669"/>
    <property type="project" value="TreeGrafter"/>
</dbReference>
<proteinExistence type="inferred from homology"/>
<dbReference type="PANTHER" id="PTHR21311">
    <property type="entry name" value="CONSERVED OLIGOMERIC GOLGI COMPLEX COMPONENT 8"/>
    <property type="match status" value="1"/>
</dbReference>
<keyword evidence="4" id="KW-0813">Transport</keyword>
<dbReference type="eggNOG" id="KOG2069">
    <property type="taxonomic scope" value="Eukaryota"/>
</dbReference>
<evidence type="ECO:0000256" key="2">
    <source>
        <dbReference type="ARBA" id="ARBA00006419"/>
    </source>
</evidence>
<reference evidence="11" key="1">
    <citation type="submission" date="2011-02" db="EMBL/GenBank/DDBJ databases">
        <title>The Genome Sequence of Capsaspora owczarzaki ATCC 30864.</title>
        <authorList>
            <person name="Russ C."/>
            <person name="Cuomo C."/>
            <person name="Burger G."/>
            <person name="Gray M.W."/>
            <person name="Holland P.W.H."/>
            <person name="King N."/>
            <person name="Lang F.B.F."/>
            <person name="Roger A.J."/>
            <person name="Ruiz-Trillo I."/>
            <person name="Young S.K."/>
            <person name="Zeng Q."/>
            <person name="Gargeya S."/>
            <person name="Alvarado L."/>
            <person name="Berlin A."/>
            <person name="Chapman S.B."/>
            <person name="Chen Z."/>
            <person name="Freedman E."/>
            <person name="Gellesch M."/>
            <person name="Goldberg J."/>
            <person name="Griggs A."/>
            <person name="Gujja S."/>
            <person name="Heilman E."/>
            <person name="Heiman D."/>
            <person name="Howarth C."/>
            <person name="Mehta T."/>
            <person name="Neiman D."/>
            <person name="Pearson M."/>
            <person name="Roberts A."/>
            <person name="Saif S."/>
            <person name="Shea T."/>
            <person name="Shenoy N."/>
            <person name="Sisk P."/>
            <person name="Stolte C."/>
            <person name="Sykes S."/>
            <person name="White J."/>
            <person name="Yandava C."/>
            <person name="Haas B."/>
            <person name="Nusbaum C."/>
            <person name="Birren B."/>
        </authorList>
    </citation>
    <scope>NUCLEOTIDE SEQUENCE</scope>
    <source>
        <strain evidence="11">ATCC 30864</strain>
    </source>
</reference>
<evidence type="ECO:0000313" key="11">
    <source>
        <dbReference type="Proteomes" id="UP000008743"/>
    </source>
</evidence>
<accession>A0A0D2VME3</accession>
<keyword evidence="7" id="KW-0472">Membrane</keyword>
<keyword evidence="11" id="KW-1185">Reference proteome</keyword>
<organism evidence="10 11">
    <name type="scientific">Capsaspora owczarzaki (strain ATCC 30864)</name>
    <dbReference type="NCBI Taxonomy" id="595528"/>
    <lineage>
        <taxon>Eukaryota</taxon>
        <taxon>Filasterea</taxon>
        <taxon>Capsaspora</taxon>
    </lineage>
</organism>
<gene>
    <name evidence="10" type="ORF">CAOG_002479</name>
</gene>
<evidence type="ECO:0000256" key="1">
    <source>
        <dbReference type="ARBA" id="ARBA00004395"/>
    </source>
</evidence>